<feature type="compositionally biased region" description="Acidic residues" evidence="7">
    <location>
        <begin position="50"/>
        <end position="81"/>
    </location>
</feature>
<feature type="transmembrane region" description="Helical" evidence="8">
    <location>
        <begin position="821"/>
        <end position="843"/>
    </location>
</feature>
<sequence length="925" mass="101316">MFVKEEQQQTGGGDAGQQKQSDQQQCASVHLQTELDRMLAQWGGGAVKQEEEEKEEEEEEEENGEEVEEEEESEEDEEEAEEGSRGRTEDEMDFASGVFLSPATSFGPPPAAANPSHGTQSNGSSSSTVNNPQATTKSAKGKTSKGTPTLLPNGKKTKGRVKIKMEYIGNKLRRYTTFSKRKTGIMKKANELATLTGTQVMLLVASETGHVYAFATSKLKPMILCEPGKQLIQGCLNAPDAVDPLPTKTEFTFEPPTLGISPVSGNGGNVRKRKIGGEQPQSGEESGEGTATGTGTTNVADSVFPSPTMVQLPNGVAVRNELGAEQRDKIIPKKRTKRSEKEERPIGQKEGLGQKKTKEVKEDKKEPEIDSLSFQTYQKPSSSLSSGTVTTMDAQQVQKTLKEVLKAAADQRLKGQNAKGTTATPARGSSSRTTSQGERGEGRLLGVQQQAGGNQNQLMAALLPLLLQSLLPSSSPSSCFPMSSLNHPSHSRSPHNATSSPASPRHSNQHTHHPQRSSSSPFRLSSTTTHPNVHQTIKHRLPSSSFRPVIKPKRHNANNNQKNMPILYQMPQGVVYATGERDYADLTEEDGFSSDFVEAEDNSSGGSGEGADRLLETSCLAVCSSSSGASSSLVPSFSDDTATGNALQQLLAAGFLPLQQLFAAVLSAAKSNGGGLEPKRGAQTWLQSFRHRQFVTVISSLHFVTTKFKSLYAFYLFSSAWDVYLSVRQQSFRSPILTKRGPTNWTKCNLPLRHHGCLQFRVVLDRVFVLDLDFVFRNCFVGLARKRQDLALCRVRFVITFYIEQRYGFNKTIPFFFKDRALKLGVSLALSTPVVALLIWIIRHGGENFHIYAWAALSVIIFVMMFVYPEFIAPLFDKYTPLPDSELKRKIEAQASQVGFPLAKLYVVENSKRSTHSNAYMYAGA</sequence>
<protein>
    <recommendedName>
        <fullName evidence="6">Serum response factor homolog</fullName>
    </recommendedName>
</protein>
<evidence type="ECO:0000256" key="4">
    <source>
        <dbReference type="ARBA" id="ARBA00023163"/>
    </source>
</evidence>
<dbReference type="InterPro" id="IPR032456">
    <property type="entry name" value="Peptidase_M48_N"/>
</dbReference>
<dbReference type="Gene3D" id="3.30.2010.10">
    <property type="entry name" value="Metalloproteases ('zincins'), catalytic domain"/>
    <property type="match status" value="1"/>
</dbReference>
<dbReference type="GO" id="GO:0000981">
    <property type="term" value="F:DNA-binding transcription factor activity, RNA polymerase II-specific"/>
    <property type="evidence" value="ECO:0007669"/>
    <property type="project" value="InterPro"/>
</dbReference>
<evidence type="ECO:0000256" key="2">
    <source>
        <dbReference type="ARBA" id="ARBA00023015"/>
    </source>
</evidence>
<evidence type="ECO:0000259" key="9">
    <source>
        <dbReference type="PROSITE" id="PS50066"/>
    </source>
</evidence>
<feature type="compositionally biased region" description="Polar residues" evidence="7">
    <location>
        <begin position="494"/>
        <end position="506"/>
    </location>
</feature>
<evidence type="ECO:0000256" key="3">
    <source>
        <dbReference type="ARBA" id="ARBA00023125"/>
    </source>
</evidence>
<evidence type="ECO:0000256" key="6">
    <source>
        <dbReference type="ARBA" id="ARBA00069746"/>
    </source>
</evidence>
<feature type="compositionally biased region" description="Low complexity" evidence="7">
    <location>
        <begin position="517"/>
        <end position="529"/>
    </location>
</feature>
<feature type="compositionally biased region" description="Low complexity" evidence="7">
    <location>
        <begin position="277"/>
        <end position="297"/>
    </location>
</feature>
<feature type="region of interest" description="Disordered" evidence="7">
    <location>
        <begin position="1"/>
        <end position="157"/>
    </location>
</feature>
<dbReference type="CDD" id="cd00266">
    <property type="entry name" value="MADS_SRF_like"/>
    <property type="match status" value="1"/>
</dbReference>
<keyword evidence="2" id="KW-0805">Transcription regulation</keyword>
<dbReference type="PROSITE" id="PS50066">
    <property type="entry name" value="MADS_BOX_2"/>
    <property type="match status" value="1"/>
</dbReference>
<comment type="subcellular location">
    <subcellularLocation>
        <location evidence="1">Nucleus</location>
    </subcellularLocation>
</comment>
<dbReference type="GO" id="GO:0005634">
    <property type="term" value="C:nucleus"/>
    <property type="evidence" value="ECO:0007669"/>
    <property type="project" value="UniProtKB-SubCell"/>
</dbReference>
<feature type="transmembrane region" description="Helical" evidence="8">
    <location>
        <begin position="849"/>
        <end position="868"/>
    </location>
</feature>
<keyword evidence="3" id="KW-0238">DNA-binding</keyword>
<dbReference type="GO" id="GO:0045944">
    <property type="term" value="P:positive regulation of transcription by RNA polymerase II"/>
    <property type="evidence" value="ECO:0007669"/>
    <property type="project" value="InterPro"/>
</dbReference>
<dbReference type="Proteomes" id="UP000887572">
    <property type="component" value="Unplaced"/>
</dbReference>
<dbReference type="AlphaFoldDB" id="A0A914HJP0"/>
<dbReference type="InterPro" id="IPR036879">
    <property type="entry name" value="TF_MADSbox_sf"/>
</dbReference>
<evidence type="ECO:0000313" key="11">
    <source>
        <dbReference type="WBParaSite" id="Gr19_v10_g17245.t1"/>
    </source>
</evidence>
<evidence type="ECO:0000256" key="1">
    <source>
        <dbReference type="ARBA" id="ARBA00004123"/>
    </source>
</evidence>
<feature type="compositionally biased region" description="Polar residues" evidence="7">
    <location>
        <begin position="372"/>
        <end position="390"/>
    </location>
</feature>
<dbReference type="Pfam" id="PF00319">
    <property type="entry name" value="SRF-TF"/>
    <property type="match status" value="1"/>
</dbReference>
<evidence type="ECO:0000256" key="5">
    <source>
        <dbReference type="ARBA" id="ARBA00023242"/>
    </source>
</evidence>
<feature type="region of interest" description="Disordered" evidence="7">
    <location>
        <begin position="476"/>
        <end position="561"/>
    </location>
</feature>
<dbReference type="GO" id="GO:0046983">
    <property type="term" value="F:protein dimerization activity"/>
    <property type="evidence" value="ECO:0007669"/>
    <property type="project" value="InterPro"/>
</dbReference>
<dbReference type="FunFam" id="3.40.1810.10:FF:000002">
    <property type="entry name" value="Serum response factor b"/>
    <property type="match status" value="1"/>
</dbReference>
<name>A0A914HJP0_GLORO</name>
<feature type="compositionally biased region" description="Low complexity" evidence="7">
    <location>
        <begin position="476"/>
        <end position="485"/>
    </location>
</feature>
<feature type="region of interest" description="Disordered" evidence="7">
    <location>
        <begin position="253"/>
        <end position="390"/>
    </location>
</feature>
<organism evidence="10 11">
    <name type="scientific">Globodera rostochiensis</name>
    <name type="common">Golden nematode worm</name>
    <name type="synonym">Heterodera rostochiensis</name>
    <dbReference type="NCBI Taxonomy" id="31243"/>
    <lineage>
        <taxon>Eukaryota</taxon>
        <taxon>Metazoa</taxon>
        <taxon>Ecdysozoa</taxon>
        <taxon>Nematoda</taxon>
        <taxon>Chromadorea</taxon>
        <taxon>Rhabditida</taxon>
        <taxon>Tylenchina</taxon>
        <taxon>Tylenchomorpha</taxon>
        <taxon>Tylenchoidea</taxon>
        <taxon>Heteroderidae</taxon>
        <taxon>Heteroderinae</taxon>
        <taxon>Globodera</taxon>
    </lineage>
</organism>
<keyword evidence="8" id="KW-0812">Transmembrane</keyword>
<feature type="domain" description="MADS-box" evidence="9">
    <location>
        <begin position="158"/>
        <end position="218"/>
    </location>
</feature>
<dbReference type="GO" id="GO:0000987">
    <property type="term" value="F:cis-regulatory region sequence-specific DNA binding"/>
    <property type="evidence" value="ECO:0007669"/>
    <property type="project" value="InterPro"/>
</dbReference>
<reference evidence="11" key="1">
    <citation type="submission" date="2022-11" db="UniProtKB">
        <authorList>
            <consortium name="WormBaseParasite"/>
        </authorList>
    </citation>
    <scope>IDENTIFICATION</scope>
</reference>
<feature type="region of interest" description="Disordered" evidence="7">
    <location>
        <begin position="411"/>
        <end position="441"/>
    </location>
</feature>
<dbReference type="WBParaSite" id="Gr19_v10_g17245.t1">
    <property type="protein sequence ID" value="Gr19_v10_g17245.t1"/>
    <property type="gene ID" value="Gr19_v10_g17245"/>
</dbReference>
<dbReference type="PROSITE" id="PS00350">
    <property type="entry name" value="MADS_BOX_1"/>
    <property type="match status" value="1"/>
</dbReference>
<feature type="compositionally biased region" description="Low complexity" evidence="7">
    <location>
        <begin position="116"/>
        <end position="138"/>
    </location>
</feature>
<evidence type="ECO:0000256" key="7">
    <source>
        <dbReference type="SAM" id="MobiDB-lite"/>
    </source>
</evidence>
<dbReference type="Gene3D" id="3.40.1810.10">
    <property type="entry name" value="Transcription factor, MADS-box"/>
    <property type="match status" value="1"/>
</dbReference>
<dbReference type="Pfam" id="PF16491">
    <property type="entry name" value="Peptidase_M48_N"/>
    <property type="match status" value="1"/>
</dbReference>
<feature type="compositionally biased region" description="Basic and acidic residues" evidence="7">
    <location>
        <begin position="339"/>
        <end position="368"/>
    </location>
</feature>
<keyword evidence="4" id="KW-0804">Transcription</keyword>
<dbReference type="PRINTS" id="PR00404">
    <property type="entry name" value="MADSDOMAIN"/>
</dbReference>
<dbReference type="SUPFAM" id="SSF55455">
    <property type="entry name" value="SRF-like"/>
    <property type="match status" value="1"/>
</dbReference>
<dbReference type="InterPro" id="IPR002100">
    <property type="entry name" value="TF_MADSbox"/>
</dbReference>
<dbReference type="SMART" id="SM00432">
    <property type="entry name" value="MADS"/>
    <property type="match status" value="1"/>
</dbReference>
<feature type="compositionally biased region" description="Basic and acidic residues" evidence="7">
    <location>
        <begin position="322"/>
        <end position="331"/>
    </location>
</feature>
<keyword evidence="8" id="KW-1133">Transmembrane helix</keyword>
<keyword evidence="5" id="KW-0539">Nucleus</keyword>
<feature type="compositionally biased region" description="Polar residues" evidence="7">
    <location>
        <begin position="418"/>
        <end position="437"/>
    </location>
</feature>
<dbReference type="PANTHER" id="PTHR10120">
    <property type="entry name" value="CAAX PRENYL PROTEASE 1"/>
    <property type="match status" value="1"/>
</dbReference>
<dbReference type="InterPro" id="IPR033897">
    <property type="entry name" value="SRF-like_MADS-box"/>
</dbReference>
<proteinExistence type="predicted"/>
<evidence type="ECO:0000313" key="10">
    <source>
        <dbReference type="Proteomes" id="UP000887572"/>
    </source>
</evidence>
<accession>A0A914HJP0</accession>
<keyword evidence="8" id="KW-0472">Membrane</keyword>
<feature type="compositionally biased region" description="Low complexity" evidence="7">
    <location>
        <begin position="16"/>
        <end position="25"/>
    </location>
</feature>
<evidence type="ECO:0000256" key="8">
    <source>
        <dbReference type="SAM" id="Phobius"/>
    </source>
</evidence>
<keyword evidence="10" id="KW-1185">Reference proteome</keyword>